<evidence type="ECO:0000256" key="1">
    <source>
        <dbReference type="SAM" id="MobiDB-lite"/>
    </source>
</evidence>
<feature type="compositionally biased region" description="Basic residues" evidence="1">
    <location>
        <begin position="111"/>
        <end position="128"/>
    </location>
</feature>
<feature type="region of interest" description="Disordered" evidence="1">
    <location>
        <begin position="99"/>
        <end position="133"/>
    </location>
</feature>
<accession>A0A2N5U397</accession>
<feature type="region of interest" description="Disordered" evidence="1">
    <location>
        <begin position="168"/>
        <end position="218"/>
    </location>
</feature>
<comment type="caution">
    <text evidence="2">The sequence shown here is derived from an EMBL/GenBank/DDBJ whole genome shotgun (WGS) entry which is preliminary data.</text>
</comment>
<feature type="compositionally biased region" description="Polar residues" evidence="1">
    <location>
        <begin position="168"/>
        <end position="178"/>
    </location>
</feature>
<feature type="compositionally biased region" description="Basic and acidic residues" evidence="1">
    <location>
        <begin position="184"/>
        <end position="193"/>
    </location>
</feature>
<name>A0A2N5U397_9BASI</name>
<dbReference type="EMBL" id="PGCI01000248">
    <property type="protein sequence ID" value="PLW32213.1"/>
    <property type="molecule type" value="Genomic_DNA"/>
</dbReference>
<organism evidence="2 3">
    <name type="scientific">Puccinia coronata f. sp. avenae</name>
    <dbReference type="NCBI Taxonomy" id="200324"/>
    <lineage>
        <taxon>Eukaryota</taxon>
        <taxon>Fungi</taxon>
        <taxon>Dikarya</taxon>
        <taxon>Basidiomycota</taxon>
        <taxon>Pucciniomycotina</taxon>
        <taxon>Pucciniomycetes</taxon>
        <taxon>Pucciniales</taxon>
        <taxon>Pucciniaceae</taxon>
        <taxon>Puccinia</taxon>
    </lineage>
</organism>
<evidence type="ECO:0000313" key="2">
    <source>
        <dbReference type="EMBL" id="PLW32213.1"/>
    </source>
</evidence>
<evidence type="ECO:0000313" key="3">
    <source>
        <dbReference type="Proteomes" id="UP000235392"/>
    </source>
</evidence>
<protein>
    <submittedName>
        <fullName evidence="2">Uncharacterized protein</fullName>
    </submittedName>
</protein>
<gene>
    <name evidence="2" type="ORF">PCASD_21985</name>
</gene>
<proteinExistence type="predicted"/>
<dbReference type="AlphaFoldDB" id="A0A2N5U397"/>
<reference evidence="2 3" key="1">
    <citation type="submission" date="2017-11" db="EMBL/GenBank/DDBJ databases">
        <title>De novo assembly and phasing of dikaryotic genomes from two isolates of Puccinia coronata f. sp. avenae, the causal agent of oat crown rust.</title>
        <authorList>
            <person name="Miller M.E."/>
            <person name="Zhang Y."/>
            <person name="Omidvar V."/>
            <person name="Sperschneider J."/>
            <person name="Schwessinger B."/>
            <person name="Raley C."/>
            <person name="Palmer J.M."/>
            <person name="Garnica D."/>
            <person name="Upadhyaya N."/>
            <person name="Rathjen J."/>
            <person name="Taylor J.M."/>
            <person name="Park R.F."/>
            <person name="Dodds P.N."/>
            <person name="Hirsch C.D."/>
            <person name="Kianian S.F."/>
            <person name="Figueroa M."/>
        </authorList>
    </citation>
    <scope>NUCLEOTIDE SEQUENCE [LARGE SCALE GENOMIC DNA]</scope>
    <source>
        <strain evidence="2">12SD80</strain>
    </source>
</reference>
<dbReference type="Proteomes" id="UP000235392">
    <property type="component" value="Unassembled WGS sequence"/>
</dbReference>
<sequence>MLLDIELNNSLPLAMPLDMSNSLPLVIKLFNLLPLDIKVTSKASKLFTLHTLQYIPYGILSTVQTKPMLAIQAGLPNHVELPERSGRLQSLWRKVLGGPAASARRPTPANQKKHSAAHQHCGNRRSKQKPNCQASSSASCRVIPGLSYIPLTHWPTLITRQFHPADSHFSSSLCRSPDSQPPLRGRDKEEPVTRGDSLPQPVLGQLGGRTQLFLPGPS</sequence>